<organism evidence="1 2">
    <name type="scientific">[Emmonsia] crescens</name>
    <dbReference type="NCBI Taxonomy" id="73230"/>
    <lineage>
        <taxon>Eukaryota</taxon>
        <taxon>Fungi</taxon>
        <taxon>Dikarya</taxon>
        <taxon>Ascomycota</taxon>
        <taxon>Pezizomycotina</taxon>
        <taxon>Eurotiomycetes</taxon>
        <taxon>Eurotiomycetidae</taxon>
        <taxon>Onygenales</taxon>
        <taxon>Ajellomycetaceae</taxon>
        <taxon>Emergomyces</taxon>
    </lineage>
</organism>
<gene>
    <name evidence="1" type="ORF">EMCG_05675</name>
</gene>
<proteinExistence type="predicted"/>
<evidence type="ECO:0000313" key="2">
    <source>
        <dbReference type="Proteomes" id="UP000034164"/>
    </source>
</evidence>
<dbReference type="EMBL" id="LCZI01000060">
    <property type="protein sequence ID" value="KKZ68729.1"/>
    <property type="molecule type" value="Genomic_DNA"/>
</dbReference>
<accession>A0A0G2J7S9</accession>
<sequence length="59" mass="6089">MHLPSHPPPPFHTSPQLLKLRQDNLRLGRIAALLLLPAAAALGWTGAGDDSRAAGGEGG</sequence>
<comment type="caution">
    <text evidence="1">The sequence shown here is derived from an EMBL/GenBank/DDBJ whole genome shotgun (WGS) entry which is preliminary data.</text>
</comment>
<protein>
    <submittedName>
        <fullName evidence="1">Uncharacterized protein</fullName>
    </submittedName>
</protein>
<name>A0A0G2J7S9_9EURO</name>
<evidence type="ECO:0000313" key="1">
    <source>
        <dbReference type="EMBL" id="KKZ68729.1"/>
    </source>
</evidence>
<dbReference type="VEuPathDB" id="FungiDB:EMCG_05675"/>
<dbReference type="AlphaFoldDB" id="A0A0G2J7S9"/>
<dbReference type="Proteomes" id="UP000034164">
    <property type="component" value="Unassembled WGS sequence"/>
</dbReference>
<reference evidence="2" key="1">
    <citation type="journal article" date="2015" name="PLoS Genet.">
        <title>The dynamic genome and transcriptome of the human fungal pathogen Blastomyces and close relative Emmonsia.</title>
        <authorList>
            <person name="Munoz J.F."/>
            <person name="Gauthier G.M."/>
            <person name="Desjardins C.A."/>
            <person name="Gallo J.E."/>
            <person name="Holder J."/>
            <person name="Sullivan T.D."/>
            <person name="Marty A.J."/>
            <person name="Carmen J.C."/>
            <person name="Chen Z."/>
            <person name="Ding L."/>
            <person name="Gujja S."/>
            <person name="Magrini V."/>
            <person name="Misas E."/>
            <person name="Mitreva M."/>
            <person name="Priest M."/>
            <person name="Saif S."/>
            <person name="Whiston E.A."/>
            <person name="Young S."/>
            <person name="Zeng Q."/>
            <person name="Goldman W.E."/>
            <person name="Mardis E.R."/>
            <person name="Taylor J.W."/>
            <person name="McEwen J.G."/>
            <person name="Clay O.K."/>
            <person name="Klein B.S."/>
            <person name="Cuomo C.A."/>
        </authorList>
    </citation>
    <scope>NUCLEOTIDE SEQUENCE [LARGE SCALE GENOMIC DNA]</scope>
    <source>
        <strain evidence="2">UAMH 3008</strain>
    </source>
</reference>